<dbReference type="Proteomes" id="UP000008457">
    <property type="component" value="Chromosome"/>
</dbReference>
<protein>
    <submittedName>
        <fullName evidence="2">Uncharacterized protein</fullName>
    </submittedName>
</protein>
<reference evidence="3" key="1">
    <citation type="submission" date="2010-11" db="EMBL/GenBank/DDBJ databases">
        <title>The complete genome of Mahella australiensis DSM 15567.</title>
        <authorList>
            <consortium name="US DOE Joint Genome Institute (JGI-PGF)"/>
            <person name="Lucas S."/>
            <person name="Copeland A."/>
            <person name="Lapidus A."/>
            <person name="Bruce D."/>
            <person name="Goodwin L."/>
            <person name="Pitluck S."/>
            <person name="Kyrpides N."/>
            <person name="Mavromatis K."/>
            <person name="Pagani I."/>
            <person name="Ivanova N."/>
            <person name="Teshima H."/>
            <person name="Brettin T."/>
            <person name="Detter J.C."/>
            <person name="Han C."/>
            <person name="Tapia R."/>
            <person name="Land M."/>
            <person name="Hauser L."/>
            <person name="Markowitz V."/>
            <person name="Cheng J.-F."/>
            <person name="Hugenholtz P."/>
            <person name="Woyke T."/>
            <person name="Wu D."/>
            <person name="Spring S."/>
            <person name="Pukall R."/>
            <person name="Steenblock K."/>
            <person name="Schneider S."/>
            <person name="Klenk H.-P."/>
            <person name="Eisen J.A."/>
        </authorList>
    </citation>
    <scope>NUCLEOTIDE SEQUENCE [LARGE SCALE GENOMIC DNA]</scope>
    <source>
        <strain evidence="3">DSM 15567 / CIP 107919 / 50-1 BON</strain>
    </source>
</reference>
<dbReference type="HOGENOM" id="CLU_2343376_0_0_9"/>
<gene>
    <name evidence="2" type="ordered locus">Mahau_2414</name>
</gene>
<dbReference type="STRING" id="697281.Mahau_2414"/>
<dbReference type="KEGG" id="mas:Mahau_2414"/>
<evidence type="ECO:0000256" key="1">
    <source>
        <dbReference type="SAM" id="MobiDB-lite"/>
    </source>
</evidence>
<dbReference type="AlphaFoldDB" id="F3ZWV5"/>
<sequence length="97" mass="10999">MSKGKAVLHKGKNPDTTHPIRAYSDTTDMLIVQMIDEWNYTPALIAALLYRDKADVAAHIAELERTGRADDVREFLRGNSSLYVYRTKNNKGRKSFA</sequence>
<organism evidence="2 3">
    <name type="scientific">Mahella australiensis (strain DSM 15567 / CIP 107919 / 50-1 BON)</name>
    <dbReference type="NCBI Taxonomy" id="697281"/>
    <lineage>
        <taxon>Bacteria</taxon>
        <taxon>Bacillati</taxon>
        <taxon>Bacillota</taxon>
        <taxon>Clostridia</taxon>
        <taxon>Thermoanaerobacterales</taxon>
        <taxon>Thermoanaerobacterales Family IV. Incertae Sedis</taxon>
        <taxon>Mahella</taxon>
    </lineage>
</organism>
<proteinExistence type="predicted"/>
<dbReference type="EMBL" id="CP002360">
    <property type="protein sequence ID" value="AEE97577.1"/>
    <property type="molecule type" value="Genomic_DNA"/>
</dbReference>
<feature type="compositionally biased region" description="Basic residues" evidence="1">
    <location>
        <begin position="1"/>
        <end position="11"/>
    </location>
</feature>
<accession>F3ZWV5</accession>
<dbReference type="OrthoDB" id="9999860at2"/>
<evidence type="ECO:0000313" key="3">
    <source>
        <dbReference type="Proteomes" id="UP000008457"/>
    </source>
</evidence>
<keyword evidence="3" id="KW-1185">Reference proteome</keyword>
<name>F3ZWV5_MAHA5</name>
<dbReference type="RefSeq" id="WP_013782003.1">
    <property type="nucleotide sequence ID" value="NC_015520.1"/>
</dbReference>
<evidence type="ECO:0000313" key="2">
    <source>
        <dbReference type="EMBL" id="AEE97577.1"/>
    </source>
</evidence>
<reference evidence="2 3" key="2">
    <citation type="journal article" date="2011" name="Stand. Genomic Sci.">
        <title>Complete genome sequence of Mahella australiensis type strain (50-1 BON).</title>
        <authorList>
            <person name="Sikorski J."/>
            <person name="Teshima H."/>
            <person name="Nolan M."/>
            <person name="Lucas S."/>
            <person name="Hammon N."/>
            <person name="Deshpande S."/>
            <person name="Cheng J.F."/>
            <person name="Pitluck S."/>
            <person name="Liolios K."/>
            <person name="Pagani I."/>
            <person name="Ivanova N."/>
            <person name="Huntemann M."/>
            <person name="Mavromatis K."/>
            <person name="Ovchinikova G."/>
            <person name="Pati A."/>
            <person name="Tapia R."/>
            <person name="Han C."/>
            <person name="Goodwin L."/>
            <person name="Chen A."/>
            <person name="Palaniappan K."/>
            <person name="Land M."/>
            <person name="Hauser L."/>
            <person name="Ngatchou-Djao O.D."/>
            <person name="Rohde M."/>
            <person name="Pukall R."/>
            <person name="Spring S."/>
            <person name="Abt B."/>
            <person name="Goker M."/>
            <person name="Detter J.C."/>
            <person name="Woyke T."/>
            <person name="Bristow J."/>
            <person name="Markowitz V."/>
            <person name="Hugenholtz P."/>
            <person name="Eisen J.A."/>
            <person name="Kyrpides N.C."/>
            <person name="Klenk H.P."/>
            <person name="Lapidus A."/>
        </authorList>
    </citation>
    <scope>NUCLEOTIDE SEQUENCE [LARGE SCALE GENOMIC DNA]</scope>
    <source>
        <strain evidence="3">DSM 15567 / CIP 107919 / 50-1 BON</strain>
    </source>
</reference>
<feature type="region of interest" description="Disordered" evidence="1">
    <location>
        <begin position="1"/>
        <end position="21"/>
    </location>
</feature>